<feature type="region of interest" description="Disordered" evidence="1">
    <location>
        <begin position="183"/>
        <end position="202"/>
    </location>
</feature>
<dbReference type="PANTHER" id="PTHR47052">
    <property type="entry name" value="CONSERVED SERINE PROLINE-RICH PROTEIN (AFU_ORTHOLOGUE AFUA_2G01790)"/>
    <property type="match status" value="1"/>
</dbReference>
<evidence type="ECO:0000256" key="1">
    <source>
        <dbReference type="SAM" id="MobiDB-lite"/>
    </source>
</evidence>
<feature type="compositionally biased region" description="Basic and acidic residues" evidence="1">
    <location>
        <begin position="146"/>
        <end position="156"/>
    </location>
</feature>
<dbReference type="Pfam" id="PF00168">
    <property type="entry name" value="C2"/>
    <property type="match status" value="1"/>
</dbReference>
<evidence type="ECO:0000259" key="2">
    <source>
        <dbReference type="PROSITE" id="PS50004"/>
    </source>
</evidence>
<keyword evidence="4" id="KW-1185">Reference proteome</keyword>
<feature type="region of interest" description="Disordered" evidence="1">
    <location>
        <begin position="127"/>
        <end position="174"/>
    </location>
</feature>
<sequence length="597" mass="67387">MASHNQGTLRIRPLGAKLERDLGLTSMDPYCVIRIGNQEKISHVSEKGGMTPRWDERFEFNPEAQEENILISLWDKRTLTGDQEIGSANVPLSKVFRDKIFDEWVEIFYKDEKAGAVWLIMDIDQGEESTGRTGEGLGYLNKSKSHGKEGQHKETSHQTPQQDINRPQGLGKGQHEEILHQKPEQEMQAGAIPIGGGIGKSRPERQEVRFGEQNAPMVKKSKKHGLEGDEERIGEPKAPIVKKSKKHDLEGEEERLGEPKAPKVKKSKKHDLEGEEERLGEQKAPKVKKSKKHDIEGQEERPGEPKAPIVKKSKKHERPYEHSPKRSAYENPEEFPPRSKPAAHLGTESRNVHEESSPKYIGIESPEVVPSHTQRSELEPHSKHPESIAKHPEQSEAYPEKAHKQHPEYQEGYIKHPEQETYSHYPKQQETYTKQPEIHTNYPEKETRQYDMPPAQSKQAFPLTEGSYHSGVGTEGKQVYDMPPAQSGSYHSGVGTEGKQVYEAKPKPVQGVEKMEGVISSSQERYEDVTQRPKEGYQDQPKGKIVKETVKVVTEMTQVEYATGKKAYTTPGEKSIEKEKGQTGTYSEGGEGKIVKP</sequence>
<feature type="compositionally biased region" description="Polar residues" evidence="1">
    <location>
        <begin position="422"/>
        <end position="434"/>
    </location>
</feature>
<dbReference type="InterPro" id="IPR035892">
    <property type="entry name" value="C2_domain_sf"/>
</dbReference>
<dbReference type="PROSITE" id="PS50004">
    <property type="entry name" value="C2"/>
    <property type="match status" value="1"/>
</dbReference>
<comment type="caution">
    <text evidence="3">The sequence shown here is derived from an EMBL/GenBank/DDBJ whole genome shotgun (WGS) entry which is preliminary data.</text>
</comment>
<dbReference type="SMART" id="SM00239">
    <property type="entry name" value="C2"/>
    <property type="match status" value="1"/>
</dbReference>
<feature type="compositionally biased region" description="Basic and acidic residues" evidence="1">
    <location>
        <begin position="374"/>
        <end position="421"/>
    </location>
</feature>
<dbReference type="InterPro" id="IPR052981">
    <property type="entry name" value="Ingression_C2_domain"/>
</dbReference>
<dbReference type="Gene3D" id="2.60.40.150">
    <property type="entry name" value="C2 domain"/>
    <property type="match status" value="1"/>
</dbReference>
<dbReference type="SUPFAM" id="SSF49562">
    <property type="entry name" value="C2 domain (Calcium/lipid-binding domain, CaLB)"/>
    <property type="match status" value="1"/>
</dbReference>
<name>A0AAU9K8B5_9CILI</name>
<feature type="compositionally biased region" description="Basic and acidic residues" evidence="1">
    <location>
        <begin position="318"/>
        <end position="328"/>
    </location>
</feature>
<dbReference type="AlphaFoldDB" id="A0AAU9K8B5"/>
<reference evidence="3" key="1">
    <citation type="submission" date="2021-09" db="EMBL/GenBank/DDBJ databases">
        <authorList>
            <consortium name="AG Swart"/>
            <person name="Singh M."/>
            <person name="Singh A."/>
            <person name="Seah K."/>
            <person name="Emmerich C."/>
        </authorList>
    </citation>
    <scope>NUCLEOTIDE SEQUENCE</scope>
    <source>
        <strain evidence="3">ATCC30299</strain>
    </source>
</reference>
<dbReference type="Proteomes" id="UP001162131">
    <property type="component" value="Unassembled WGS sequence"/>
</dbReference>
<feature type="domain" description="C2" evidence="2">
    <location>
        <begin position="1"/>
        <end position="105"/>
    </location>
</feature>
<feature type="region of interest" description="Disordered" evidence="1">
    <location>
        <begin position="209"/>
        <end position="542"/>
    </location>
</feature>
<accession>A0AAU9K8B5</accession>
<organism evidence="3 4">
    <name type="scientific">Blepharisma stoltei</name>
    <dbReference type="NCBI Taxonomy" id="1481888"/>
    <lineage>
        <taxon>Eukaryota</taxon>
        <taxon>Sar</taxon>
        <taxon>Alveolata</taxon>
        <taxon>Ciliophora</taxon>
        <taxon>Postciliodesmatophora</taxon>
        <taxon>Heterotrichea</taxon>
        <taxon>Heterotrichida</taxon>
        <taxon>Blepharismidae</taxon>
        <taxon>Blepharisma</taxon>
    </lineage>
</organism>
<gene>
    <name evidence="3" type="ORF">BSTOLATCC_MIC48196</name>
</gene>
<proteinExistence type="predicted"/>
<evidence type="ECO:0000313" key="3">
    <source>
        <dbReference type="EMBL" id="CAG9329376.1"/>
    </source>
</evidence>
<protein>
    <recommendedName>
        <fullName evidence="2">C2 domain-containing protein</fullName>
    </recommendedName>
</protein>
<feature type="region of interest" description="Disordered" evidence="1">
    <location>
        <begin position="568"/>
        <end position="597"/>
    </location>
</feature>
<feature type="compositionally biased region" description="Basic and acidic residues" evidence="1">
    <location>
        <begin position="524"/>
        <end position="542"/>
    </location>
</feature>
<dbReference type="PANTHER" id="PTHR47052:SF3">
    <property type="entry name" value="INGRESSION PROTEIN 1"/>
    <property type="match status" value="1"/>
</dbReference>
<dbReference type="InterPro" id="IPR000008">
    <property type="entry name" value="C2_dom"/>
</dbReference>
<feature type="compositionally biased region" description="Basic and acidic residues" evidence="1">
    <location>
        <begin position="224"/>
        <end position="235"/>
    </location>
</feature>
<dbReference type="EMBL" id="CAJZBQ010000047">
    <property type="protein sequence ID" value="CAG9329376.1"/>
    <property type="molecule type" value="Genomic_DNA"/>
</dbReference>
<evidence type="ECO:0000313" key="4">
    <source>
        <dbReference type="Proteomes" id="UP001162131"/>
    </source>
</evidence>
<feature type="compositionally biased region" description="Basic and acidic residues" evidence="1">
    <location>
        <begin position="293"/>
        <end position="304"/>
    </location>
</feature>